<dbReference type="EMBL" id="JACKWZ010000363">
    <property type="protein sequence ID" value="KAF9408748.1"/>
    <property type="molecule type" value="Genomic_DNA"/>
</dbReference>
<comment type="caution">
    <text evidence="3">The sequence shown here is derived from an EMBL/GenBank/DDBJ whole genome shotgun (WGS) entry which is preliminary data.</text>
</comment>
<evidence type="ECO:0008006" key="5">
    <source>
        <dbReference type="Google" id="ProtNLM"/>
    </source>
</evidence>
<feature type="region of interest" description="Disordered" evidence="1">
    <location>
        <begin position="400"/>
        <end position="430"/>
    </location>
</feature>
<accession>A0A835G7A6</accession>
<keyword evidence="4" id="KW-1185">Reference proteome</keyword>
<feature type="chain" id="PRO_5032920674" description="Cuticular protein" evidence="2">
    <location>
        <begin position="22"/>
        <end position="548"/>
    </location>
</feature>
<feature type="region of interest" description="Disordered" evidence="1">
    <location>
        <begin position="515"/>
        <end position="534"/>
    </location>
</feature>
<organism evidence="3 4">
    <name type="scientific">Spodoptera exigua</name>
    <name type="common">Beet armyworm</name>
    <name type="synonym">Noctua fulgens</name>
    <dbReference type="NCBI Taxonomy" id="7107"/>
    <lineage>
        <taxon>Eukaryota</taxon>
        <taxon>Metazoa</taxon>
        <taxon>Ecdysozoa</taxon>
        <taxon>Arthropoda</taxon>
        <taxon>Hexapoda</taxon>
        <taxon>Insecta</taxon>
        <taxon>Pterygota</taxon>
        <taxon>Neoptera</taxon>
        <taxon>Endopterygota</taxon>
        <taxon>Lepidoptera</taxon>
        <taxon>Glossata</taxon>
        <taxon>Ditrysia</taxon>
        <taxon>Noctuoidea</taxon>
        <taxon>Noctuidae</taxon>
        <taxon>Amphipyrinae</taxon>
        <taxon>Spodoptera</taxon>
    </lineage>
</organism>
<feature type="compositionally biased region" description="Pro residues" evidence="1">
    <location>
        <begin position="107"/>
        <end position="137"/>
    </location>
</feature>
<feature type="compositionally biased region" description="Polar residues" evidence="1">
    <location>
        <begin position="404"/>
        <end position="427"/>
    </location>
</feature>
<evidence type="ECO:0000256" key="2">
    <source>
        <dbReference type="SAM" id="SignalP"/>
    </source>
</evidence>
<feature type="compositionally biased region" description="Polar residues" evidence="1">
    <location>
        <begin position="236"/>
        <end position="258"/>
    </location>
</feature>
<evidence type="ECO:0000256" key="1">
    <source>
        <dbReference type="SAM" id="MobiDB-lite"/>
    </source>
</evidence>
<evidence type="ECO:0000313" key="4">
    <source>
        <dbReference type="Proteomes" id="UP000648187"/>
    </source>
</evidence>
<feature type="compositionally biased region" description="Basic residues" evidence="1">
    <location>
        <begin position="172"/>
        <end position="184"/>
    </location>
</feature>
<feature type="compositionally biased region" description="Low complexity" evidence="1">
    <location>
        <begin position="516"/>
        <end position="525"/>
    </location>
</feature>
<name>A0A835G7A6_SPOEX</name>
<gene>
    <name evidence="3" type="ORF">HW555_011665</name>
</gene>
<proteinExistence type="predicted"/>
<feature type="signal peptide" evidence="2">
    <location>
        <begin position="1"/>
        <end position="21"/>
    </location>
</feature>
<feature type="region of interest" description="Disordered" evidence="1">
    <location>
        <begin position="231"/>
        <end position="263"/>
    </location>
</feature>
<sequence length="548" mass="60962">MCDALQKWKVVIVIFLGAVHSQIPMMPMPFGYGQMMVPGPPPPPIAVAVPPPNCAPKGNTQNGNKNCPPCPPCSCNPCTPSFFAYCSPCHLQCRCKNGQENPKPQDPKPPQPLPGPAFPMPIPMPAPPPVVIVPFPPQFSKRQDSSECTHTVSTSASSEDSDSCTDDESRYRSKHKRGKKRRKPKYDIYRRNFADVQNKDRLVKPVLTYLSRDGEIKVKRRLSNDEAAALLDDDSYQNGKDSNNMPRVVVRSQSQPGMRSNHRRRQLMLHDGSQQHSLGDGKKELVFRPPENKKISNLKMCVTVATIVLLTLMSGVMTLSFDSFLKSLPSSMPDDLKSIIVHLREKHPQEFGITKTNADHVTDKPLYVRDNSLNGMLMKSANIKPVIQYNAPAAPGVDILRSGEPTTKNETSTGRPIQTETDIQTPKSPAPEFGNVQYQTPGIPLAQVPAPVMPIAIPMYPRMPIIVPAKTYFEPVKHDHPPLYKIREMIERDEKEWAKQNKGKDCDSVSLELAYSDADSSTSTDTESESKNMDVGSEYYDGFMKITI</sequence>
<feature type="region of interest" description="Disordered" evidence="1">
    <location>
        <begin position="100"/>
        <end position="185"/>
    </location>
</feature>
<dbReference type="AlphaFoldDB" id="A0A835G7A6"/>
<protein>
    <recommendedName>
        <fullName evidence="5">Cuticular protein</fullName>
    </recommendedName>
</protein>
<evidence type="ECO:0000313" key="3">
    <source>
        <dbReference type="EMBL" id="KAF9408748.1"/>
    </source>
</evidence>
<reference evidence="3" key="1">
    <citation type="submission" date="2020-08" db="EMBL/GenBank/DDBJ databases">
        <title>Spodoptera exigua strain:BAW_Kor-Di-RS1 Genome sequencing and assembly.</title>
        <authorList>
            <person name="Kim J."/>
            <person name="Nam H.Y."/>
            <person name="Kwon M."/>
            <person name="Choi J.H."/>
            <person name="Cho S.R."/>
            <person name="Kim G.-H."/>
        </authorList>
    </citation>
    <scope>NUCLEOTIDE SEQUENCE</scope>
    <source>
        <strain evidence="3">BAW_Kor-Di-RS1</strain>
        <tissue evidence="3">Whole-body</tissue>
    </source>
</reference>
<dbReference type="Proteomes" id="UP000648187">
    <property type="component" value="Unassembled WGS sequence"/>
</dbReference>
<keyword evidence="2" id="KW-0732">Signal</keyword>